<dbReference type="Proteomes" id="UP000694722">
    <property type="component" value="Unplaced"/>
</dbReference>
<accession>A0A8D1K596</accession>
<proteinExistence type="inferred from homology"/>
<sequence length="195" mass="22457">MFPGLHQRLSLSRLCSEGSRWSQLSEMRRAPLLTLTCSKESLQGTWKKAYQDHRRKVQEARPLVDSHAQPTPSHLHLKLGKLKLEEGRLSVITRDNRLLLEKVSGILRPQAQTTSRDTHAQEKYLCCFPEYKREEKRTGASQSSERKRKRSRKDHKLGAFLPRSKMEGGPGKGPDPRAPRRRSRTRAGPRVRSFL</sequence>
<evidence type="ECO:0000256" key="1">
    <source>
        <dbReference type="ARBA" id="ARBA00008315"/>
    </source>
</evidence>
<dbReference type="PANTHER" id="PTHR33768:SF7">
    <property type="entry name" value="CFAP97 DOMAIN CONTAINING 2"/>
    <property type="match status" value="1"/>
</dbReference>
<feature type="compositionally biased region" description="Basic residues" evidence="2">
    <location>
        <begin position="146"/>
        <end position="155"/>
    </location>
</feature>
<feature type="region of interest" description="Disordered" evidence="2">
    <location>
        <begin position="135"/>
        <end position="195"/>
    </location>
</feature>
<dbReference type="AlphaFoldDB" id="A0A8D1K596"/>
<evidence type="ECO:0000313" key="4">
    <source>
        <dbReference type="Proteomes" id="UP000694722"/>
    </source>
</evidence>
<dbReference type="RefSeq" id="XP_005653899.2">
    <property type="nucleotide sequence ID" value="XM_005653842.3"/>
</dbReference>
<dbReference type="PANTHER" id="PTHR33768">
    <property type="entry name" value="MIP11318P"/>
    <property type="match status" value="1"/>
</dbReference>
<dbReference type="InterPro" id="IPR029488">
    <property type="entry name" value="Hmw/CFAP97"/>
</dbReference>
<dbReference type="GeneID" id="100519511"/>
<dbReference type="OrthoDB" id="2163395at2759"/>
<evidence type="ECO:0000313" key="3">
    <source>
        <dbReference type="Ensembl" id="ENSSSCP00040010562.1"/>
    </source>
</evidence>
<dbReference type="Ensembl" id="ENSSSCT00040024927.1">
    <property type="protein sequence ID" value="ENSSSCP00040010562.1"/>
    <property type="gene ID" value="ENSSSCG00040018449.1"/>
</dbReference>
<dbReference type="Proteomes" id="UP000694725">
    <property type="component" value="Unplaced"/>
</dbReference>
<protein>
    <submittedName>
        <fullName evidence="3">Uncharacterized LOC100519511</fullName>
    </submittedName>
</protein>
<dbReference type="Pfam" id="PF13879">
    <property type="entry name" value="Hmw_CFAP97"/>
    <property type="match status" value="1"/>
</dbReference>
<name>A0A8D1K596_PIG</name>
<dbReference type="InterPro" id="IPR038792">
    <property type="entry name" value="CFAP97D1/2"/>
</dbReference>
<comment type="similarity">
    <text evidence="1">Belongs to the CFAP97 family.</text>
</comment>
<feature type="compositionally biased region" description="Basic residues" evidence="2">
    <location>
        <begin position="179"/>
        <end position="189"/>
    </location>
</feature>
<gene>
    <name evidence="3" type="primary">LOC100519511</name>
</gene>
<organism evidence="3 4">
    <name type="scientific">Sus scrofa</name>
    <name type="common">Pig</name>
    <dbReference type="NCBI Taxonomy" id="9823"/>
    <lineage>
        <taxon>Eukaryota</taxon>
        <taxon>Metazoa</taxon>
        <taxon>Chordata</taxon>
        <taxon>Craniata</taxon>
        <taxon>Vertebrata</taxon>
        <taxon>Euteleostomi</taxon>
        <taxon>Mammalia</taxon>
        <taxon>Eutheria</taxon>
        <taxon>Laurasiatheria</taxon>
        <taxon>Artiodactyla</taxon>
        <taxon>Suina</taxon>
        <taxon>Suidae</taxon>
        <taxon>Sus</taxon>
    </lineage>
</organism>
<dbReference type="Ensembl" id="ENSSSCT00065108319.1">
    <property type="protein sequence ID" value="ENSSSCP00065048395.1"/>
    <property type="gene ID" value="ENSSSCG00065078218.1"/>
</dbReference>
<reference evidence="3" key="1">
    <citation type="submission" date="2025-05" db="UniProtKB">
        <authorList>
            <consortium name="Ensembl"/>
        </authorList>
    </citation>
    <scope>IDENTIFICATION</scope>
</reference>
<dbReference type="KEGG" id="ssc:100519511"/>
<evidence type="ECO:0000256" key="2">
    <source>
        <dbReference type="SAM" id="MobiDB-lite"/>
    </source>
</evidence>